<dbReference type="GO" id="GO:0032153">
    <property type="term" value="C:cell division site"/>
    <property type="evidence" value="ECO:0007669"/>
    <property type="project" value="TreeGrafter"/>
</dbReference>
<feature type="transmembrane region" description="Helical" evidence="21">
    <location>
        <begin position="253"/>
        <end position="273"/>
    </location>
</feature>
<feature type="transmembrane region" description="Helical" evidence="21">
    <location>
        <begin position="74"/>
        <end position="96"/>
    </location>
</feature>
<evidence type="ECO:0000256" key="1">
    <source>
        <dbReference type="ARBA" id="ARBA00004651"/>
    </source>
</evidence>
<evidence type="ECO:0000256" key="3">
    <source>
        <dbReference type="ARBA" id="ARBA00022475"/>
    </source>
</evidence>
<dbReference type="InterPro" id="IPR013437">
    <property type="entry name" value="FtsW"/>
</dbReference>
<comment type="caution">
    <text evidence="22">The sequence shown here is derived from an EMBL/GenBank/DDBJ whole genome shotgun (WGS) entry which is preliminary data.</text>
</comment>
<dbReference type="EMBL" id="PCRN01000098">
    <property type="protein sequence ID" value="PIP22027.1"/>
    <property type="molecule type" value="Genomic_DNA"/>
</dbReference>
<keyword evidence="10 21" id="KW-1133">Transmembrane helix</keyword>
<evidence type="ECO:0000256" key="11">
    <source>
        <dbReference type="ARBA" id="ARBA00023136"/>
    </source>
</evidence>
<dbReference type="GO" id="GO:0015648">
    <property type="term" value="F:lipid-linked peptidoglycan transporter activity"/>
    <property type="evidence" value="ECO:0007669"/>
    <property type="project" value="TreeGrafter"/>
</dbReference>
<comment type="subcellular location">
    <subcellularLocation>
        <location evidence="1">Cell membrane</location>
        <topology evidence="1">Multi-pass membrane protein</topology>
    </subcellularLocation>
</comment>
<evidence type="ECO:0000256" key="7">
    <source>
        <dbReference type="ARBA" id="ARBA00022692"/>
    </source>
</evidence>
<dbReference type="EC" id="2.4.99.28" evidence="19"/>
<evidence type="ECO:0000313" key="23">
    <source>
        <dbReference type="Proteomes" id="UP000229054"/>
    </source>
</evidence>
<keyword evidence="7 21" id="KW-0812">Transmembrane</keyword>
<keyword evidence="12" id="KW-0131">Cell cycle</keyword>
<evidence type="ECO:0000256" key="2">
    <source>
        <dbReference type="ARBA" id="ARBA00004752"/>
    </source>
</evidence>
<keyword evidence="11 21" id="KW-0472">Membrane</keyword>
<keyword evidence="4" id="KW-0132">Cell division</keyword>
<evidence type="ECO:0000256" key="14">
    <source>
        <dbReference type="ARBA" id="ARBA00032370"/>
    </source>
</evidence>
<evidence type="ECO:0000256" key="18">
    <source>
        <dbReference type="ARBA" id="ARBA00041418"/>
    </source>
</evidence>
<comment type="catalytic activity">
    <reaction evidence="20">
        <text>[GlcNAc-(1-&gt;4)-Mur2Ac(oyl-L-Ala-gamma-D-Glu-L-Lys-D-Ala-D-Ala)](n)-di-trans,octa-cis-undecaprenyl diphosphate + beta-D-GlcNAc-(1-&gt;4)-Mur2Ac(oyl-L-Ala-gamma-D-Glu-L-Lys-D-Ala-D-Ala)-di-trans,octa-cis-undecaprenyl diphosphate = [GlcNAc-(1-&gt;4)-Mur2Ac(oyl-L-Ala-gamma-D-Glu-L-Lys-D-Ala-D-Ala)](n+1)-di-trans,octa-cis-undecaprenyl diphosphate + di-trans,octa-cis-undecaprenyl diphosphate + H(+)</text>
        <dbReference type="Rhea" id="RHEA:23708"/>
        <dbReference type="Rhea" id="RHEA-COMP:9602"/>
        <dbReference type="Rhea" id="RHEA-COMP:9603"/>
        <dbReference type="ChEBI" id="CHEBI:15378"/>
        <dbReference type="ChEBI" id="CHEBI:58405"/>
        <dbReference type="ChEBI" id="CHEBI:60033"/>
        <dbReference type="ChEBI" id="CHEBI:78435"/>
        <dbReference type="EC" id="2.4.99.28"/>
    </reaction>
</comment>
<feature type="transmembrane region" description="Helical" evidence="21">
    <location>
        <begin position="139"/>
        <end position="157"/>
    </location>
</feature>
<evidence type="ECO:0000256" key="21">
    <source>
        <dbReference type="SAM" id="Phobius"/>
    </source>
</evidence>
<feature type="transmembrane region" description="Helical" evidence="21">
    <location>
        <begin position="376"/>
        <end position="398"/>
    </location>
</feature>
<keyword evidence="9" id="KW-0573">Peptidoglycan synthesis</keyword>
<dbReference type="PANTHER" id="PTHR30474:SF2">
    <property type="entry name" value="PEPTIDOGLYCAN GLYCOSYLTRANSFERASE FTSW-RELATED"/>
    <property type="match status" value="1"/>
</dbReference>
<keyword evidence="6" id="KW-0808">Transferase</keyword>
<dbReference type="GO" id="GO:0071555">
    <property type="term" value="P:cell wall organization"/>
    <property type="evidence" value="ECO:0007669"/>
    <property type="project" value="UniProtKB-KW"/>
</dbReference>
<name>A0A2G9YS18_9BACT</name>
<keyword evidence="3" id="KW-1003">Cell membrane</keyword>
<dbReference type="InterPro" id="IPR018365">
    <property type="entry name" value="Cell_cycle_FtsW-rel_CS"/>
</dbReference>
<keyword evidence="5" id="KW-0328">Glycosyltransferase</keyword>
<keyword evidence="8" id="KW-0133">Cell shape</keyword>
<evidence type="ECO:0000256" key="5">
    <source>
        <dbReference type="ARBA" id="ARBA00022676"/>
    </source>
</evidence>
<feature type="transmembrane region" description="Helical" evidence="21">
    <location>
        <begin position="108"/>
        <end position="127"/>
    </location>
</feature>
<feature type="transmembrane region" description="Helical" evidence="21">
    <location>
        <begin position="404"/>
        <end position="425"/>
    </location>
</feature>
<evidence type="ECO:0000256" key="12">
    <source>
        <dbReference type="ARBA" id="ARBA00023306"/>
    </source>
</evidence>
<evidence type="ECO:0000256" key="10">
    <source>
        <dbReference type="ARBA" id="ARBA00022989"/>
    </source>
</evidence>
<evidence type="ECO:0000256" key="15">
    <source>
        <dbReference type="ARBA" id="ARBA00033270"/>
    </source>
</evidence>
<keyword evidence="13" id="KW-0961">Cell wall biogenesis/degradation</keyword>
<dbReference type="PANTHER" id="PTHR30474">
    <property type="entry name" value="CELL CYCLE PROTEIN"/>
    <property type="match status" value="1"/>
</dbReference>
<evidence type="ECO:0000256" key="9">
    <source>
        <dbReference type="ARBA" id="ARBA00022984"/>
    </source>
</evidence>
<evidence type="ECO:0000256" key="8">
    <source>
        <dbReference type="ARBA" id="ARBA00022960"/>
    </source>
</evidence>
<dbReference type="Proteomes" id="UP000229054">
    <property type="component" value="Unassembled WGS sequence"/>
</dbReference>
<evidence type="ECO:0000256" key="4">
    <source>
        <dbReference type="ARBA" id="ARBA00022618"/>
    </source>
</evidence>
<evidence type="ECO:0000256" key="19">
    <source>
        <dbReference type="ARBA" id="ARBA00044770"/>
    </source>
</evidence>
<proteinExistence type="inferred from homology"/>
<dbReference type="NCBIfam" id="TIGR02614">
    <property type="entry name" value="ftsW"/>
    <property type="match status" value="1"/>
</dbReference>
<protein>
    <recommendedName>
        <fullName evidence="17">Probable peptidoglycan glycosyltransferase FtsW</fullName>
        <ecNumber evidence="19">2.4.99.28</ecNumber>
    </recommendedName>
    <alternativeName>
        <fullName evidence="18">Cell division protein FtsW</fullName>
    </alternativeName>
    <alternativeName>
        <fullName evidence="15">Cell wall polymerase</fullName>
    </alternativeName>
    <alternativeName>
        <fullName evidence="14">Peptidoglycan polymerase</fullName>
    </alternativeName>
</protein>
<dbReference type="GO" id="GO:0051301">
    <property type="term" value="P:cell division"/>
    <property type="evidence" value="ECO:0007669"/>
    <property type="project" value="UniProtKB-KW"/>
</dbReference>
<sequence length="428" mass="47030">MPSNSLIKILGREKSASYLAPQPVLVFLKITKKKVIYLKSKFLRSENEGGNETIVSLTNMLRNLVKDRRGQPDIFLAGAVLALIILGILILASVSASLSEERFGNTYYFLNHQIVFGLIPGLILGFLAFRVRLDFFKKWAPALLLVNLVFLSMVFLPKIGSEAGEAARWVSFGLFSFQPSEFLKLTFILYLAAWLASRTSKTRGFSQTFIAFLLVVGIISLFLVLQPDISTLGVIVISAALMYFLAQTPLWHSILIILIGGGGLLALIKLAPYRLNRLLVFLNPEIDPMGIGYQIKQALITVGSGGLFGLGLGLSRQRYGFLPQSMSDSIFAIFAEETGFIGAAILILIFLLILWRGFRIAKRKEDKFSQLAALGLTVWVCLQGFTNLAAMIGILPLTGIPLPFVSYGGSALMSELIGMGILLNISRR</sequence>
<dbReference type="GO" id="GO:0009252">
    <property type="term" value="P:peptidoglycan biosynthetic process"/>
    <property type="evidence" value="ECO:0007669"/>
    <property type="project" value="UniProtKB-KW"/>
</dbReference>
<feature type="transmembrane region" description="Helical" evidence="21">
    <location>
        <begin position="169"/>
        <end position="192"/>
    </location>
</feature>
<evidence type="ECO:0000256" key="16">
    <source>
        <dbReference type="ARBA" id="ARBA00038053"/>
    </source>
</evidence>
<comment type="similarity">
    <text evidence="16">Belongs to the SEDS family. FtsW subfamily.</text>
</comment>
<accession>A0A2G9YS18</accession>
<evidence type="ECO:0000256" key="20">
    <source>
        <dbReference type="ARBA" id="ARBA00049902"/>
    </source>
</evidence>
<evidence type="ECO:0000256" key="17">
    <source>
        <dbReference type="ARBA" id="ARBA00041185"/>
    </source>
</evidence>
<gene>
    <name evidence="22" type="primary">ftsW</name>
    <name evidence="22" type="ORF">COX38_02950</name>
</gene>
<dbReference type="GO" id="GO:0005886">
    <property type="term" value="C:plasma membrane"/>
    <property type="evidence" value="ECO:0007669"/>
    <property type="project" value="UniProtKB-SubCell"/>
</dbReference>
<comment type="pathway">
    <text evidence="2">Cell wall biogenesis; peptidoglycan biosynthesis.</text>
</comment>
<dbReference type="GO" id="GO:0008360">
    <property type="term" value="P:regulation of cell shape"/>
    <property type="evidence" value="ECO:0007669"/>
    <property type="project" value="UniProtKB-KW"/>
</dbReference>
<feature type="transmembrane region" description="Helical" evidence="21">
    <location>
        <begin position="330"/>
        <end position="355"/>
    </location>
</feature>
<feature type="transmembrane region" description="Helical" evidence="21">
    <location>
        <begin position="204"/>
        <end position="223"/>
    </location>
</feature>
<dbReference type="InterPro" id="IPR001182">
    <property type="entry name" value="FtsW/RodA"/>
</dbReference>
<dbReference type="AlphaFoldDB" id="A0A2G9YS18"/>
<evidence type="ECO:0000313" key="22">
    <source>
        <dbReference type="EMBL" id="PIP22027.1"/>
    </source>
</evidence>
<dbReference type="PROSITE" id="PS00428">
    <property type="entry name" value="FTSW_RODA_SPOVE"/>
    <property type="match status" value="1"/>
</dbReference>
<dbReference type="Pfam" id="PF01098">
    <property type="entry name" value="FTSW_RODA_SPOVE"/>
    <property type="match status" value="1"/>
</dbReference>
<dbReference type="GO" id="GO:0008955">
    <property type="term" value="F:peptidoglycan glycosyltransferase activity"/>
    <property type="evidence" value="ECO:0007669"/>
    <property type="project" value="UniProtKB-EC"/>
</dbReference>
<evidence type="ECO:0000256" key="13">
    <source>
        <dbReference type="ARBA" id="ARBA00023316"/>
    </source>
</evidence>
<reference evidence="22 23" key="1">
    <citation type="submission" date="2017-09" db="EMBL/GenBank/DDBJ databases">
        <title>Depth-based differentiation of microbial function through sediment-hosted aquifers and enrichment of novel symbionts in the deep terrestrial subsurface.</title>
        <authorList>
            <person name="Probst A.J."/>
            <person name="Ladd B."/>
            <person name="Jarett J.K."/>
            <person name="Geller-Mcgrath D.E."/>
            <person name="Sieber C.M."/>
            <person name="Emerson J.B."/>
            <person name="Anantharaman K."/>
            <person name="Thomas B.C."/>
            <person name="Malmstrom R."/>
            <person name="Stieglmeier M."/>
            <person name="Klingl A."/>
            <person name="Woyke T."/>
            <person name="Ryan C.M."/>
            <person name="Banfield J.F."/>
        </authorList>
    </citation>
    <scope>NUCLEOTIDE SEQUENCE [LARGE SCALE GENOMIC DNA]</scope>
    <source>
        <strain evidence="22">CG23_combo_of_CG06-09_8_20_14_all_39_25</strain>
    </source>
</reference>
<organism evidence="22 23">
    <name type="scientific">Candidatus Nealsonbacteria bacterium CG23_combo_of_CG06-09_8_20_14_all_39_25</name>
    <dbReference type="NCBI Taxonomy" id="1974723"/>
    <lineage>
        <taxon>Bacteria</taxon>
        <taxon>Candidatus Nealsoniibacteriota</taxon>
    </lineage>
</organism>
<evidence type="ECO:0000256" key="6">
    <source>
        <dbReference type="ARBA" id="ARBA00022679"/>
    </source>
</evidence>